<protein>
    <recommendedName>
        <fullName evidence="10">TolC family outer membrane protein</fullName>
    </recommendedName>
</protein>
<evidence type="ECO:0000256" key="7">
    <source>
        <dbReference type="ARBA" id="ARBA00023237"/>
    </source>
</evidence>
<keyword evidence="7" id="KW-0998">Cell outer membrane</keyword>
<evidence type="ECO:0000256" key="2">
    <source>
        <dbReference type="ARBA" id="ARBA00007613"/>
    </source>
</evidence>
<dbReference type="SUPFAM" id="SSF56954">
    <property type="entry name" value="Outer membrane efflux proteins (OEP)"/>
    <property type="match status" value="1"/>
</dbReference>
<dbReference type="Pfam" id="PF02321">
    <property type="entry name" value="OEP"/>
    <property type="match status" value="2"/>
</dbReference>
<name>A0A7C2K0F1_UNCW3</name>
<dbReference type="InterPro" id="IPR051906">
    <property type="entry name" value="TolC-like"/>
</dbReference>
<comment type="subcellular location">
    <subcellularLocation>
        <location evidence="1">Cell outer membrane</location>
    </subcellularLocation>
</comment>
<evidence type="ECO:0000256" key="6">
    <source>
        <dbReference type="ARBA" id="ARBA00023136"/>
    </source>
</evidence>
<evidence type="ECO:0008006" key="10">
    <source>
        <dbReference type="Google" id="ProtNLM"/>
    </source>
</evidence>
<comment type="similarity">
    <text evidence="2">Belongs to the outer membrane factor (OMF) (TC 1.B.17) family.</text>
</comment>
<organism evidence="9">
    <name type="scientific">candidate division WOR-3 bacterium</name>
    <dbReference type="NCBI Taxonomy" id="2052148"/>
    <lineage>
        <taxon>Bacteria</taxon>
        <taxon>Bacteria division WOR-3</taxon>
    </lineage>
</organism>
<dbReference type="GO" id="GO:1990281">
    <property type="term" value="C:efflux pump complex"/>
    <property type="evidence" value="ECO:0007669"/>
    <property type="project" value="TreeGrafter"/>
</dbReference>
<dbReference type="PANTHER" id="PTHR30026">
    <property type="entry name" value="OUTER MEMBRANE PROTEIN TOLC"/>
    <property type="match status" value="1"/>
</dbReference>
<dbReference type="PANTHER" id="PTHR30026:SF20">
    <property type="entry name" value="OUTER MEMBRANE PROTEIN TOLC"/>
    <property type="match status" value="1"/>
</dbReference>
<dbReference type="InterPro" id="IPR010130">
    <property type="entry name" value="T1SS_OMP_TolC"/>
</dbReference>
<evidence type="ECO:0000256" key="1">
    <source>
        <dbReference type="ARBA" id="ARBA00004442"/>
    </source>
</evidence>
<dbReference type="Gene3D" id="1.20.1600.10">
    <property type="entry name" value="Outer membrane efflux proteins (OEP)"/>
    <property type="match status" value="1"/>
</dbReference>
<keyword evidence="3" id="KW-0813">Transport</keyword>
<gene>
    <name evidence="9" type="ORF">ENQ77_00315</name>
</gene>
<evidence type="ECO:0000256" key="4">
    <source>
        <dbReference type="ARBA" id="ARBA00022452"/>
    </source>
</evidence>
<evidence type="ECO:0000256" key="5">
    <source>
        <dbReference type="ARBA" id="ARBA00022692"/>
    </source>
</evidence>
<keyword evidence="4" id="KW-1134">Transmembrane beta strand</keyword>
<dbReference type="EMBL" id="DSOL01000006">
    <property type="protein sequence ID" value="HEN27126.1"/>
    <property type="molecule type" value="Genomic_DNA"/>
</dbReference>
<dbReference type="AlphaFoldDB" id="A0A7C2K0F1"/>
<keyword evidence="5" id="KW-0812">Transmembrane</keyword>
<keyword evidence="8" id="KW-0732">Signal</keyword>
<dbReference type="GO" id="GO:0015562">
    <property type="term" value="F:efflux transmembrane transporter activity"/>
    <property type="evidence" value="ECO:0007669"/>
    <property type="project" value="InterPro"/>
</dbReference>
<accession>A0A7C2K0F1</accession>
<reference evidence="9" key="1">
    <citation type="journal article" date="2020" name="mSystems">
        <title>Genome- and Community-Level Interaction Insights into Carbon Utilization and Element Cycling Functions of Hydrothermarchaeota in Hydrothermal Sediment.</title>
        <authorList>
            <person name="Zhou Z."/>
            <person name="Liu Y."/>
            <person name="Xu W."/>
            <person name="Pan J."/>
            <person name="Luo Z.H."/>
            <person name="Li M."/>
        </authorList>
    </citation>
    <scope>NUCLEOTIDE SEQUENCE [LARGE SCALE GENOMIC DNA]</scope>
    <source>
        <strain evidence="9">SpSt-34</strain>
    </source>
</reference>
<keyword evidence="6" id="KW-0472">Membrane</keyword>
<sequence length="437" mass="50881">MIHLKAKCFIPISLFFFLLKSAEALDLWNCYNKAKDYDPKYQSIYHEYQAGLTLPKQALAPLLPQLNLSYSNLKYDFEEAPFYYRDYRAKTTSISLTQAIVDMPKIVEYQQSKIRRSMFESKLNYAKQDLIKRVIDAYFEVLYCEEALRVVEEEKKAIFEQLKMIRRLFEAGEATLADIHDAESRYSSIQLKAIEAEKNLYVAKNNLKRIIGEEPIELAKLKEEIHFQEIEPSNVEEWIRLAKENNNVIKYYALAKDVAEKDIRKQTYEYFPKVHLIATFAETNTNNYLRTETLSYYAFGFQVRFNLFSGGYITAKRSELVERFKQSEKEYESTVSDVVQQVTESFFGVKTALVQIYAAKTSLKSAEVALESTKKGFKAGIRTVVDVLNAESTVYKAKMDLVKAKYDYIKYLIGLKYFSGILSEEDVITINNWLSRR</sequence>
<dbReference type="InterPro" id="IPR003423">
    <property type="entry name" value="OMP_efflux"/>
</dbReference>
<dbReference type="NCBIfam" id="TIGR01844">
    <property type="entry name" value="type_I_sec_TolC"/>
    <property type="match status" value="1"/>
</dbReference>
<feature type="chain" id="PRO_5027588719" description="TolC family outer membrane protein" evidence="8">
    <location>
        <begin position="25"/>
        <end position="437"/>
    </location>
</feature>
<evidence type="ECO:0000256" key="3">
    <source>
        <dbReference type="ARBA" id="ARBA00022448"/>
    </source>
</evidence>
<feature type="signal peptide" evidence="8">
    <location>
        <begin position="1"/>
        <end position="24"/>
    </location>
</feature>
<dbReference type="GO" id="GO:0009279">
    <property type="term" value="C:cell outer membrane"/>
    <property type="evidence" value="ECO:0007669"/>
    <property type="project" value="UniProtKB-SubCell"/>
</dbReference>
<proteinExistence type="inferred from homology"/>
<dbReference type="GO" id="GO:0015288">
    <property type="term" value="F:porin activity"/>
    <property type="evidence" value="ECO:0007669"/>
    <property type="project" value="TreeGrafter"/>
</dbReference>
<evidence type="ECO:0000313" key="9">
    <source>
        <dbReference type="EMBL" id="HEN27126.1"/>
    </source>
</evidence>
<evidence type="ECO:0000256" key="8">
    <source>
        <dbReference type="SAM" id="SignalP"/>
    </source>
</evidence>
<comment type="caution">
    <text evidence="9">The sequence shown here is derived from an EMBL/GenBank/DDBJ whole genome shotgun (WGS) entry which is preliminary data.</text>
</comment>